<feature type="domain" description="Glycosyltransferase subfamily 4-like N-terminal" evidence="3">
    <location>
        <begin position="26"/>
        <end position="189"/>
    </location>
</feature>
<organism evidence="4 5">
    <name type="scientific">Mycolicibacterium novocastrense</name>
    <name type="common">Mycobacterium novocastrense</name>
    <dbReference type="NCBI Taxonomy" id="59813"/>
    <lineage>
        <taxon>Bacteria</taxon>
        <taxon>Bacillati</taxon>
        <taxon>Actinomycetota</taxon>
        <taxon>Actinomycetes</taxon>
        <taxon>Mycobacteriales</taxon>
        <taxon>Mycobacteriaceae</taxon>
        <taxon>Mycolicibacterium</taxon>
    </lineage>
</organism>
<comment type="caution">
    <text evidence="4">The sequence shown here is derived from an EMBL/GenBank/DDBJ whole genome shotgun (WGS) entry which is preliminary data.</text>
</comment>
<dbReference type="InterPro" id="IPR028098">
    <property type="entry name" value="Glyco_trans_4-like_N"/>
</dbReference>
<keyword evidence="2 4" id="KW-0808">Transferase</keyword>
<protein>
    <submittedName>
        <fullName evidence="4">Group 1 glycosyl transferase</fullName>
    </submittedName>
</protein>
<dbReference type="SUPFAM" id="SSF53756">
    <property type="entry name" value="UDP-Glycosyltransferase/glycogen phosphorylase"/>
    <property type="match status" value="1"/>
</dbReference>
<evidence type="ECO:0000259" key="3">
    <source>
        <dbReference type="Pfam" id="PF13439"/>
    </source>
</evidence>
<evidence type="ECO:0000256" key="1">
    <source>
        <dbReference type="ARBA" id="ARBA00022676"/>
    </source>
</evidence>
<dbReference type="Pfam" id="PF13692">
    <property type="entry name" value="Glyco_trans_1_4"/>
    <property type="match status" value="1"/>
</dbReference>
<dbReference type="Proteomes" id="UP000069773">
    <property type="component" value="Unassembled WGS sequence"/>
</dbReference>
<proteinExistence type="predicted"/>
<keyword evidence="1" id="KW-0328">Glycosyltransferase</keyword>
<reference evidence="4 5" key="1">
    <citation type="journal article" date="2016" name="Genome Announc.">
        <title>Draft Genome Sequences of Five Rapidly Growing Mycobacterium Species, M. thermoresistibile, M. fortuitum subsp. acetamidolyticum, M. canariasense, M. brisbanense, and M. novocastrense.</title>
        <authorList>
            <person name="Katahira K."/>
            <person name="Ogura Y."/>
            <person name="Gotoh Y."/>
            <person name="Hayashi T."/>
        </authorList>
    </citation>
    <scope>NUCLEOTIDE SEQUENCE [LARGE SCALE GENOMIC DNA]</scope>
    <source>
        <strain evidence="4 5">JCM18114</strain>
    </source>
</reference>
<dbReference type="EMBL" id="BCTA01000063">
    <property type="protein sequence ID" value="GAT11185.1"/>
    <property type="molecule type" value="Genomic_DNA"/>
</dbReference>
<dbReference type="Gene3D" id="3.40.50.2000">
    <property type="entry name" value="Glycogen Phosphorylase B"/>
    <property type="match status" value="2"/>
</dbReference>
<sequence>MSKPMPADGTPTRPVQVMMVLDSFSFGGAENLVAELGTHAPASMRISAASLAPPVGTRTALFDRIAEAGLEPTYLGVKKLTDIAGFIHLVRTLRRSPADVVHAHLGYSAILVPLAGFLARKPVVATLHLIPQKHTKRREWLKERLSVRIPARLGRLIFVSQHAFDAYAELHGPARHTWRMIPNGVNTDRFSAGRSADQTNAPVWACVAALRPDKNHADLLRAWGDVVVAHPGAHLLIVGDGPARPDIEHVVSTLGLQDSVTLLGRREDVAAVLATVDGVVSASVEEALPTALLEAAACGLPIVAADAGGTREIVIDDVTGRLVPVRDVRALAEALVSTIDDPVRAAEYGRAGRALIDEKYSLARWIENLNRLYAEVIGEA</sequence>
<dbReference type="Pfam" id="PF13439">
    <property type="entry name" value="Glyco_transf_4"/>
    <property type="match status" value="1"/>
</dbReference>
<keyword evidence="5" id="KW-1185">Reference proteome</keyword>
<evidence type="ECO:0000313" key="5">
    <source>
        <dbReference type="Proteomes" id="UP000069773"/>
    </source>
</evidence>
<evidence type="ECO:0000313" key="4">
    <source>
        <dbReference type="EMBL" id="GAT11185.1"/>
    </source>
</evidence>
<dbReference type="RefSeq" id="WP_234787743.1">
    <property type="nucleotide sequence ID" value="NZ_BCTA01000063.1"/>
</dbReference>
<dbReference type="GO" id="GO:0016740">
    <property type="term" value="F:transferase activity"/>
    <property type="evidence" value="ECO:0007669"/>
    <property type="project" value="UniProtKB-KW"/>
</dbReference>
<accession>A0ABQ0KNZ4</accession>
<name>A0ABQ0KNZ4_MYCNV</name>
<dbReference type="PANTHER" id="PTHR12526">
    <property type="entry name" value="GLYCOSYLTRANSFERASE"/>
    <property type="match status" value="1"/>
</dbReference>
<gene>
    <name evidence="4" type="ORF">RMCN_4318</name>
</gene>
<dbReference type="PANTHER" id="PTHR12526:SF630">
    <property type="entry name" value="GLYCOSYLTRANSFERASE"/>
    <property type="match status" value="1"/>
</dbReference>
<evidence type="ECO:0000256" key="2">
    <source>
        <dbReference type="ARBA" id="ARBA00022679"/>
    </source>
</evidence>